<dbReference type="FunFam" id="3.40.50.300:FF:000021">
    <property type="entry name" value="Lon protease homolog"/>
    <property type="match status" value="1"/>
</dbReference>
<dbReference type="Pfam" id="PF00004">
    <property type="entry name" value="AAA"/>
    <property type="match status" value="1"/>
</dbReference>
<dbReference type="GO" id="GO:0005737">
    <property type="term" value="C:cytoplasm"/>
    <property type="evidence" value="ECO:0007669"/>
    <property type="project" value="UniProtKB-SubCell"/>
</dbReference>
<evidence type="ECO:0000256" key="11">
    <source>
        <dbReference type="ARBA" id="ARBA00066743"/>
    </source>
</evidence>
<dbReference type="InterPro" id="IPR003593">
    <property type="entry name" value="AAA+_ATPase"/>
</dbReference>
<organism evidence="22 23">
    <name type="scientific">Caproicibacterium amylolyticum</name>
    <dbReference type="NCBI Taxonomy" id="2766537"/>
    <lineage>
        <taxon>Bacteria</taxon>
        <taxon>Bacillati</taxon>
        <taxon>Bacillota</taxon>
        <taxon>Clostridia</taxon>
        <taxon>Eubacteriales</taxon>
        <taxon>Oscillospiraceae</taxon>
        <taxon>Caproicibacterium</taxon>
    </lineage>
</organism>
<dbReference type="InterPro" id="IPR054594">
    <property type="entry name" value="Lon_lid"/>
</dbReference>
<dbReference type="PRINTS" id="PR00830">
    <property type="entry name" value="ENDOLAPTASE"/>
</dbReference>
<comment type="catalytic activity">
    <reaction evidence="9 14 15 18">
        <text>Hydrolysis of proteins in presence of ATP.</text>
        <dbReference type="EC" id="3.4.21.53"/>
    </reaction>
</comment>
<evidence type="ECO:0000256" key="9">
    <source>
        <dbReference type="ARBA" id="ARBA00050665"/>
    </source>
</evidence>
<dbReference type="InterPro" id="IPR027065">
    <property type="entry name" value="Lon_Prtase"/>
</dbReference>
<evidence type="ECO:0000256" key="15">
    <source>
        <dbReference type="PIRNR" id="PIRNR001174"/>
    </source>
</evidence>
<dbReference type="Proteomes" id="UP000516046">
    <property type="component" value="Chromosome"/>
</dbReference>
<dbReference type="SMART" id="SM00464">
    <property type="entry name" value="LON"/>
    <property type="match status" value="1"/>
</dbReference>
<dbReference type="Pfam" id="PF05362">
    <property type="entry name" value="Lon_C"/>
    <property type="match status" value="1"/>
</dbReference>
<reference evidence="22 23" key="1">
    <citation type="submission" date="2020-08" db="EMBL/GenBank/DDBJ databases">
        <authorList>
            <person name="Ren C."/>
            <person name="Gu Y."/>
            <person name="Xu Y."/>
        </authorList>
    </citation>
    <scope>NUCLEOTIDE SEQUENCE [LARGE SCALE GENOMIC DNA]</scope>
    <source>
        <strain evidence="22 23">LBM18003</strain>
    </source>
</reference>
<evidence type="ECO:0000256" key="13">
    <source>
        <dbReference type="ARBA" id="ARBA00082722"/>
    </source>
</evidence>
<evidence type="ECO:0000256" key="1">
    <source>
        <dbReference type="ARBA" id="ARBA00004496"/>
    </source>
</evidence>
<dbReference type="InterPro" id="IPR008269">
    <property type="entry name" value="Lon_proteolytic"/>
</dbReference>
<evidence type="ECO:0000256" key="16">
    <source>
        <dbReference type="PIRSR" id="PIRSR001174-1"/>
    </source>
</evidence>
<dbReference type="InterPro" id="IPR003111">
    <property type="entry name" value="Lon_prtase_N"/>
</dbReference>
<evidence type="ECO:0000256" key="19">
    <source>
        <dbReference type="RuleBase" id="RU000591"/>
    </source>
</evidence>
<dbReference type="InterPro" id="IPR027417">
    <property type="entry name" value="P-loop_NTPase"/>
</dbReference>
<keyword evidence="6 14" id="KW-0720">Serine protease</keyword>
<keyword evidence="4 14" id="KW-0547">Nucleotide-binding</keyword>
<dbReference type="GO" id="GO:0043565">
    <property type="term" value="F:sequence-specific DNA binding"/>
    <property type="evidence" value="ECO:0007669"/>
    <property type="project" value="UniProtKB-UniRule"/>
</dbReference>
<dbReference type="NCBIfam" id="TIGR00763">
    <property type="entry name" value="lon"/>
    <property type="match status" value="1"/>
</dbReference>
<comment type="subunit">
    <text evidence="14 15">Homohexamer. Organized in a ring with a central cavity.</text>
</comment>
<dbReference type="GO" id="GO:0004252">
    <property type="term" value="F:serine-type endopeptidase activity"/>
    <property type="evidence" value="ECO:0007669"/>
    <property type="project" value="UniProtKB-UniRule"/>
</dbReference>
<dbReference type="EMBL" id="CP060696">
    <property type="protein sequence ID" value="QNO19266.1"/>
    <property type="molecule type" value="Genomic_DNA"/>
</dbReference>
<dbReference type="SUPFAM" id="SSF88697">
    <property type="entry name" value="PUA domain-like"/>
    <property type="match status" value="1"/>
</dbReference>
<dbReference type="Gene3D" id="1.20.58.1480">
    <property type="match status" value="1"/>
</dbReference>
<dbReference type="InterPro" id="IPR003959">
    <property type="entry name" value="ATPase_AAA_core"/>
</dbReference>
<dbReference type="GO" id="GO:0005524">
    <property type="term" value="F:ATP binding"/>
    <property type="evidence" value="ECO:0007669"/>
    <property type="project" value="UniProtKB-UniRule"/>
</dbReference>
<comment type="similarity">
    <text evidence="14 15 18 19">Belongs to the peptidase S16 family.</text>
</comment>
<dbReference type="InterPro" id="IPR004815">
    <property type="entry name" value="Lon_bac/euk-typ"/>
</dbReference>
<evidence type="ECO:0000259" key="21">
    <source>
        <dbReference type="PROSITE" id="PS51787"/>
    </source>
</evidence>
<dbReference type="CDD" id="cd19500">
    <property type="entry name" value="RecA-like_Lon"/>
    <property type="match status" value="1"/>
</dbReference>
<evidence type="ECO:0000256" key="10">
    <source>
        <dbReference type="ARBA" id="ARBA00053875"/>
    </source>
</evidence>
<protein>
    <recommendedName>
        <fullName evidence="12 14">Lon protease</fullName>
        <ecNumber evidence="11 14">3.4.21.53</ecNumber>
    </recommendedName>
    <alternativeName>
        <fullName evidence="13 14">ATP-dependent protease La</fullName>
    </alternativeName>
</protein>
<dbReference type="Gene3D" id="2.30.130.40">
    <property type="entry name" value="LON domain-like"/>
    <property type="match status" value="1"/>
</dbReference>
<evidence type="ECO:0000256" key="7">
    <source>
        <dbReference type="ARBA" id="ARBA00022840"/>
    </source>
</evidence>
<dbReference type="HAMAP" id="MF_01973">
    <property type="entry name" value="lon_bact"/>
    <property type="match status" value="1"/>
</dbReference>
<keyword evidence="2 14" id="KW-0963">Cytoplasm</keyword>
<dbReference type="InterPro" id="IPR015947">
    <property type="entry name" value="PUA-like_sf"/>
</dbReference>
<evidence type="ECO:0000313" key="22">
    <source>
        <dbReference type="EMBL" id="QNO19266.1"/>
    </source>
</evidence>
<proteinExistence type="evidence at transcript level"/>
<feature type="active site" evidence="14 16">
    <location>
        <position position="731"/>
    </location>
</feature>
<comment type="induction">
    <text evidence="14">By heat shock.</text>
</comment>
<dbReference type="GO" id="GO:0006515">
    <property type="term" value="P:protein quality control for misfolded or incompletely synthesized proteins"/>
    <property type="evidence" value="ECO:0007669"/>
    <property type="project" value="UniProtKB-UniRule"/>
</dbReference>
<keyword evidence="3 14" id="KW-0645">Protease</keyword>
<evidence type="ECO:0000256" key="8">
    <source>
        <dbReference type="ARBA" id="ARBA00023016"/>
    </source>
</evidence>
<dbReference type="InterPro" id="IPR020568">
    <property type="entry name" value="Ribosomal_Su5_D2-typ_SF"/>
</dbReference>
<dbReference type="Pfam" id="PF22667">
    <property type="entry name" value="Lon_lid"/>
    <property type="match status" value="1"/>
</dbReference>
<feature type="domain" description="Lon proteolytic" evidence="20">
    <location>
        <begin position="601"/>
        <end position="782"/>
    </location>
</feature>
<evidence type="ECO:0000256" key="2">
    <source>
        <dbReference type="ARBA" id="ARBA00022490"/>
    </source>
</evidence>
<dbReference type="InterPro" id="IPR008268">
    <property type="entry name" value="Peptidase_S16_AS"/>
</dbReference>
<dbReference type="AlphaFoldDB" id="A0A7G9WKQ4"/>
<keyword evidence="7 14" id="KW-0067">ATP-binding</keyword>
<dbReference type="SUPFAM" id="SSF54211">
    <property type="entry name" value="Ribosomal protein S5 domain 2-like"/>
    <property type="match status" value="1"/>
</dbReference>
<dbReference type="PROSITE" id="PS51786">
    <property type="entry name" value="LON_PROTEOLYTIC"/>
    <property type="match status" value="1"/>
</dbReference>
<evidence type="ECO:0000256" key="3">
    <source>
        <dbReference type="ARBA" id="ARBA00022670"/>
    </source>
</evidence>
<dbReference type="RefSeq" id="WP_212508334.1">
    <property type="nucleotide sequence ID" value="NZ_CP060696.1"/>
</dbReference>
<dbReference type="PROSITE" id="PS01046">
    <property type="entry name" value="LON_SER"/>
    <property type="match status" value="1"/>
</dbReference>
<evidence type="ECO:0000256" key="5">
    <source>
        <dbReference type="ARBA" id="ARBA00022801"/>
    </source>
</evidence>
<dbReference type="Gene3D" id="1.10.8.60">
    <property type="match status" value="1"/>
</dbReference>
<evidence type="ECO:0000256" key="4">
    <source>
        <dbReference type="ARBA" id="ARBA00022741"/>
    </source>
</evidence>
<evidence type="ECO:0000256" key="12">
    <source>
        <dbReference type="ARBA" id="ARBA00071934"/>
    </source>
</evidence>
<dbReference type="KEGG" id="caml:H6X83_06600"/>
<dbReference type="GO" id="GO:0016887">
    <property type="term" value="F:ATP hydrolysis activity"/>
    <property type="evidence" value="ECO:0007669"/>
    <property type="project" value="UniProtKB-UniRule"/>
</dbReference>
<name>A0A7G9WKQ4_9FIRM</name>
<gene>
    <name evidence="14 22" type="primary">lon</name>
    <name evidence="22" type="ORF">H6X83_06600</name>
</gene>
<evidence type="ECO:0000256" key="17">
    <source>
        <dbReference type="PIRSR" id="PIRSR001174-2"/>
    </source>
</evidence>
<evidence type="ECO:0000256" key="14">
    <source>
        <dbReference type="HAMAP-Rule" id="MF_01973"/>
    </source>
</evidence>
<dbReference type="InterPro" id="IPR027543">
    <property type="entry name" value="Lon_bac"/>
</dbReference>
<dbReference type="PIRSF" id="PIRSF001174">
    <property type="entry name" value="Lon_proteas"/>
    <property type="match status" value="1"/>
</dbReference>
<evidence type="ECO:0000256" key="18">
    <source>
        <dbReference type="PROSITE-ProRule" id="PRU01122"/>
    </source>
</evidence>
<dbReference type="Gene3D" id="3.30.230.10">
    <property type="match status" value="1"/>
</dbReference>
<dbReference type="InterPro" id="IPR014721">
    <property type="entry name" value="Ribsml_uS5_D2-typ_fold_subgr"/>
</dbReference>
<dbReference type="GO" id="GO:0004176">
    <property type="term" value="F:ATP-dependent peptidase activity"/>
    <property type="evidence" value="ECO:0007669"/>
    <property type="project" value="UniProtKB-UniRule"/>
</dbReference>
<evidence type="ECO:0000259" key="20">
    <source>
        <dbReference type="PROSITE" id="PS51786"/>
    </source>
</evidence>
<keyword evidence="5 14" id="KW-0378">Hydrolase</keyword>
<keyword evidence="8 14" id="KW-0346">Stress response</keyword>
<dbReference type="SMART" id="SM00382">
    <property type="entry name" value="AAA"/>
    <property type="match status" value="1"/>
</dbReference>
<dbReference type="SUPFAM" id="SSF52540">
    <property type="entry name" value="P-loop containing nucleoside triphosphate hydrolases"/>
    <property type="match status" value="1"/>
</dbReference>
<feature type="active site" evidence="14 16">
    <location>
        <position position="688"/>
    </location>
</feature>
<dbReference type="EC" id="3.4.21.53" evidence="11 14"/>
<comment type="subcellular location">
    <subcellularLocation>
        <location evidence="1 14 15">Cytoplasm</location>
    </subcellularLocation>
</comment>
<sequence length="790" mass="88454">MEIEKVYPIHPEDEPLQVLPTLILRGLVIFPGMMLQFDVGRKKSVLALGKSMEENQLIFLVAQRDLTEEDPSAEDLYTMGVVARIRQVVRRTDDGIRLFAEGLYRAKICTIKEEKPFVLAEVEKIEPKKRQPTPNTEALIRYTQSLFDNYIQNYTHVPPDIVLGVVQQKDCGELADYIAMNISLDFDKKQEILEELHPYRRLQRLSVMLKAELEILSIEARISEKAKDQIDENQRDYYLREQMKAIADELGEDDNPLEEADQLRERIEKSGMPQEQQEKLLKECDRLAKMPDGSHESSVITTYVETCLSLPWGKSSKDRIDLQKARRILDRDHYGLNKVKDRIVESLAVKKLNPDIKGQILCLVGPPGVGKTSIAHSVAEALGRKYVRVSLGGVRDESDIRGHRRTYIGAMPGRIINAIKQAGTNNPVILLDEIDKLGNDYRGDPSSALLEVLDSAQNNTFVDHYIDMPFDLSKVFFITTANDANNIPDPLYDRMDVITLGSYTHEEKFNIATKYLIPKQLKNSGISTKNLRISATCTREIIDGYTREAGVRSLERQISTICRKSAVQIVKEPETVIRVTPKNLEEYLGPRKFRNESQNKKDMIGLVNGLAWTSVGGEMLPIEVAVMDGTGKIELTGSLGDVMKESARTAISCIRTRADKLGISKDFYSKYDIHIHAPEGAVPKDGPSAGAAMATAITSALTNIPIRHDVAMTGEITLLGRILPIGGLREKTMAAYRAGIKTVLIPSENVCDLAEVDSVVKDSVEFLPMEKIDQVLDAALTKKPEKVVQS</sequence>
<dbReference type="PANTHER" id="PTHR10046">
    <property type="entry name" value="ATP DEPENDENT LON PROTEASE FAMILY MEMBER"/>
    <property type="match status" value="1"/>
</dbReference>
<dbReference type="InterPro" id="IPR046336">
    <property type="entry name" value="Lon_prtase_N_sf"/>
</dbReference>
<dbReference type="PROSITE" id="PS51787">
    <property type="entry name" value="LON_N"/>
    <property type="match status" value="1"/>
</dbReference>
<dbReference type="Pfam" id="PF02190">
    <property type="entry name" value="LON_substr_bdg"/>
    <property type="match status" value="1"/>
</dbReference>
<evidence type="ECO:0000313" key="23">
    <source>
        <dbReference type="Proteomes" id="UP000516046"/>
    </source>
</evidence>
<dbReference type="Gene3D" id="3.40.50.300">
    <property type="entry name" value="P-loop containing nucleotide triphosphate hydrolases"/>
    <property type="match status" value="1"/>
</dbReference>
<feature type="domain" description="Lon N-terminal" evidence="21">
    <location>
        <begin position="19"/>
        <end position="213"/>
    </location>
</feature>
<evidence type="ECO:0000256" key="6">
    <source>
        <dbReference type="ARBA" id="ARBA00022825"/>
    </source>
</evidence>
<accession>A0A7G9WKQ4</accession>
<keyword evidence="23" id="KW-1185">Reference proteome</keyword>
<dbReference type="GO" id="GO:0034605">
    <property type="term" value="P:cellular response to heat"/>
    <property type="evidence" value="ECO:0007669"/>
    <property type="project" value="UniProtKB-UniRule"/>
</dbReference>
<feature type="binding site" evidence="14 17">
    <location>
        <begin position="365"/>
        <end position="372"/>
    </location>
    <ligand>
        <name>ATP</name>
        <dbReference type="ChEBI" id="CHEBI:30616"/>
    </ligand>
</feature>
<dbReference type="Gene3D" id="1.20.5.5270">
    <property type="match status" value="1"/>
</dbReference>
<comment type="function">
    <text evidence="10 14">ATP-dependent serine protease that mediates the selective degradation of mutant and abnormal proteins as well as certain short-lived regulatory proteins. Required for cellular homeostasis and for survival from DNA damage and developmental changes induced by stress. Degrades polypeptides processively to yield small peptide fragments that are 5 to 10 amino acids long. Binds to DNA in a double-stranded, site-specific manner.</text>
</comment>